<dbReference type="SMART" id="SM00855">
    <property type="entry name" value="PGAM"/>
    <property type="match status" value="1"/>
</dbReference>
<evidence type="ECO:0000313" key="1">
    <source>
        <dbReference type="EMBL" id="NNM74688.1"/>
    </source>
</evidence>
<dbReference type="EMBL" id="JABEPP010000006">
    <property type="protein sequence ID" value="NNM74688.1"/>
    <property type="molecule type" value="Genomic_DNA"/>
</dbReference>
<organism evidence="1 2">
    <name type="scientific">Enterovirga aerilata</name>
    <dbReference type="NCBI Taxonomy" id="2730920"/>
    <lineage>
        <taxon>Bacteria</taxon>
        <taxon>Pseudomonadati</taxon>
        <taxon>Pseudomonadota</taxon>
        <taxon>Alphaproteobacteria</taxon>
        <taxon>Hyphomicrobiales</taxon>
        <taxon>Methylobacteriaceae</taxon>
        <taxon>Enterovirga</taxon>
    </lineage>
</organism>
<reference evidence="1 2" key="1">
    <citation type="submission" date="2020-04" db="EMBL/GenBank/DDBJ databases">
        <title>Enterovirga sp. isolate from soil.</title>
        <authorList>
            <person name="Chea S."/>
            <person name="Kim D.-U."/>
        </authorList>
    </citation>
    <scope>NUCLEOTIDE SEQUENCE [LARGE SCALE GENOMIC DNA]</scope>
    <source>
        <strain evidence="1 2">DB1703</strain>
    </source>
</reference>
<comment type="caution">
    <text evidence="1">The sequence shown here is derived from an EMBL/GenBank/DDBJ whole genome shotgun (WGS) entry which is preliminary data.</text>
</comment>
<dbReference type="Pfam" id="PF00300">
    <property type="entry name" value="His_Phos_1"/>
    <property type="match status" value="1"/>
</dbReference>
<sequence>MKRLVLLRHAKAVGKDAARDFDRVLAPRGRAQMEVVARHLASMPLDLALVSPSARTRETWELARRPEVPVRFDRRIYEASEPELLKVAQEAEPSSEALVLVGHNPAFEELARDLVRTGDEAGMGRLLDGMPTAAVAVIAFEIDSWRRLSRKTGRLLSFETPASLGFERDD</sequence>
<dbReference type="InterPro" id="IPR029033">
    <property type="entry name" value="His_PPase_superfam"/>
</dbReference>
<dbReference type="AlphaFoldDB" id="A0A849IBB0"/>
<name>A0A849IBB0_9HYPH</name>
<dbReference type="RefSeq" id="WP_171220144.1">
    <property type="nucleotide sequence ID" value="NZ_JABEPP010000006.1"/>
</dbReference>
<proteinExistence type="predicted"/>
<dbReference type="CDD" id="cd07067">
    <property type="entry name" value="HP_PGM_like"/>
    <property type="match status" value="1"/>
</dbReference>
<dbReference type="Gene3D" id="3.40.50.1240">
    <property type="entry name" value="Phosphoglycerate mutase-like"/>
    <property type="match status" value="1"/>
</dbReference>
<keyword evidence="2" id="KW-1185">Reference proteome</keyword>
<dbReference type="InterPro" id="IPR013078">
    <property type="entry name" value="His_Pase_superF_clade-1"/>
</dbReference>
<dbReference type="SUPFAM" id="SSF53254">
    <property type="entry name" value="Phosphoglycerate mutase-like"/>
    <property type="match status" value="1"/>
</dbReference>
<protein>
    <submittedName>
        <fullName evidence="1">Histidine phosphatase family protein</fullName>
    </submittedName>
</protein>
<gene>
    <name evidence="1" type="ORF">HJG44_20210</name>
</gene>
<evidence type="ECO:0000313" key="2">
    <source>
        <dbReference type="Proteomes" id="UP000564885"/>
    </source>
</evidence>
<dbReference type="Proteomes" id="UP000564885">
    <property type="component" value="Unassembled WGS sequence"/>
</dbReference>
<accession>A0A849IBB0</accession>